<dbReference type="Pfam" id="PF00034">
    <property type="entry name" value="Cytochrom_C"/>
    <property type="match status" value="1"/>
</dbReference>
<keyword evidence="4 5" id="KW-0408">Iron</keyword>
<evidence type="ECO:0000256" key="2">
    <source>
        <dbReference type="ARBA" id="ARBA00022617"/>
    </source>
</evidence>
<protein>
    <submittedName>
        <fullName evidence="9">Nitric oxide reductase subunit C</fullName>
    </submittedName>
</protein>
<dbReference type="AlphaFoldDB" id="A0AA35X0H0"/>
<dbReference type="GO" id="GO:0046872">
    <property type="term" value="F:metal ion binding"/>
    <property type="evidence" value="ECO:0007669"/>
    <property type="project" value="UniProtKB-KW"/>
</dbReference>
<dbReference type="PROSITE" id="PS51007">
    <property type="entry name" value="CYTC"/>
    <property type="match status" value="1"/>
</dbReference>
<dbReference type="GO" id="GO:0020037">
    <property type="term" value="F:heme binding"/>
    <property type="evidence" value="ECO:0007669"/>
    <property type="project" value="InterPro"/>
</dbReference>
<dbReference type="InterPro" id="IPR009056">
    <property type="entry name" value="Cyt_c-like_dom"/>
</dbReference>
<evidence type="ECO:0000256" key="3">
    <source>
        <dbReference type="ARBA" id="ARBA00022723"/>
    </source>
</evidence>
<feature type="domain" description="Cytochrome c" evidence="8">
    <location>
        <begin position="44"/>
        <end position="125"/>
    </location>
</feature>
<evidence type="ECO:0000256" key="4">
    <source>
        <dbReference type="ARBA" id="ARBA00023004"/>
    </source>
</evidence>
<feature type="transmembrane region" description="Helical" evidence="7">
    <location>
        <begin position="6"/>
        <end position="27"/>
    </location>
</feature>
<keyword evidence="7" id="KW-0812">Transmembrane</keyword>
<evidence type="ECO:0000256" key="1">
    <source>
        <dbReference type="ARBA" id="ARBA00006488"/>
    </source>
</evidence>
<keyword evidence="3 5" id="KW-0479">Metal-binding</keyword>
<gene>
    <name evidence="9" type="ORF">GBAR_LOCUS18770</name>
</gene>
<sequence length="169" mass="18693">MLSKSAARAFFLVGTIGFSVIFLLLTFDTIRRVPEQTNADNLTPQAIAGKHLWDRNNCMGCHTILGEGAYYAPELTKVYERRGPEFIKAMLRDPEAMYPGQRRMVKYDFTDEEMEAMVAFLKWIGEMDLNGFPPEAHPAAGDGADGGAGGRCRGFAPAQGVQPNLHRLP</sequence>
<comment type="similarity">
    <text evidence="1">Belongs to the cytochrome c family.</text>
</comment>
<comment type="caution">
    <text evidence="9">The sequence shown here is derived from an EMBL/GenBank/DDBJ whole genome shotgun (WGS) entry which is preliminary data.</text>
</comment>
<dbReference type="Gene3D" id="1.10.760.10">
    <property type="entry name" value="Cytochrome c-like domain"/>
    <property type="match status" value="1"/>
</dbReference>
<dbReference type="SUPFAM" id="SSF46626">
    <property type="entry name" value="Cytochrome c"/>
    <property type="match status" value="1"/>
</dbReference>
<proteinExistence type="inferred from homology"/>
<evidence type="ECO:0000256" key="7">
    <source>
        <dbReference type="SAM" id="Phobius"/>
    </source>
</evidence>
<evidence type="ECO:0000259" key="8">
    <source>
        <dbReference type="PROSITE" id="PS51007"/>
    </source>
</evidence>
<evidence type="ECO:0000313" key="10">
    <source>
        <dbReference type="Proteomes" id="UP001174909"/>
    </source>
</evidence>
<keyword evidence="7" id="KW-0472">Membrane</keyword>
<keyword evidence="10" id="KW-1185">Reference proteome</keyword>
<dbReference type="InterPro" id="IPR036909">
    <property type="entry name" value="Cyt_c-like_dom_sf"/>
</dbReference>
<keyword evidence="7" id="KW-1133">Transmembrane helix</keyword>
<evidence type="ECO:0000256" key="6">
    <source>
        <dbReference type="SAM" id="MobiDB-lite"/>
    </source>
</evidence>
<keyword evidence="2 5" id="KW-0349">Heme</keyword>
<evidence type="ECO:0000256" key="5">
    <source>
        <dbReference type="PROSITE-ProRule" id="PRU00433"/>
    </source>
</evidence>
<dbReference type="EMBL" id="CASHTH010002653">
    <property type="protein sequence ID" value="CAI8033282.1"/>
    <property type="molecule type" value="Genomic_DNA"/>
</dbReference>
<dbReference type="Proteomes" id="UP001174909">
    <property type="component" value="Unassembled WGS sequence"/>
</dbReference>
<organism evidence="9 10">
    <name type="scientific">Geodia barretti</name>
    <name type="common">Barrett's horny sponge</name>
    <dbReference type="NCBI Taxonomy" id="519541"/>
    <lineage>
        <taxon>Eukaryota</taxon>
        <taxon>Metazoa</taxon>
        <taxon>Porifera</taxon>
        <taxon>Demospongiae</taxon>
        <taxon>Heteroscleromorpha</taxon>
        <taxon>Tetractinellida</taxon>
        <taxon>Astrophorina</taxon>
        <taxon>Geodiidae</taxon>
        <taxon>Geodia</taxon>
    </lineage>
</organism>
<feature type="region of interest" description="Disordered" evidence="6">
    <location>
        <begin position="134"/>
        <end position="169"/>
    </location>
</feature>
<feature type="compositionally biased region" description="Gly residues" evidence="6">
    <location>
        <begin position="143"/>
        <end position="152"/>
    </location>
</feature>
<dbReference type="GO" id="GO:0009055">
    <property type="term" value="F:electron transfer activity"/>
    <property type="evidence" value="ECO:0007669"/>
    <property type="project" value="InterPro"/>
</dbReference>
<reference evidence="9" key="1">
    <citation type="submission" date="2023-03" db="EMBL/GenBank/DDBJ databases">
        <authorList>
            <person name="Steffen K."/>
            <person name="Cardenas P."/>
        </authorList>
    </citation>
    <scope>NUCLEOTIDE SEQUENCE</scope>
</reference>
<evidence type="ECO:0000313" key="9">
    <source>
        <dbReference type="EMBL" id="CAI8033282.1"/>
    </source>
</evidence>
<accession>A0AA35X0H0</accession>
<name>A0AA35X0H0_GEOBA</name>